<dbReference type="InterPro" id="IPR011113">
    <property type="entry name" value="Rho_RNA-bd"/>
</dbReference>
<sequence>MREVKLQDLKSKTPIELLAFAEEMQVENASTMRKQEQMFAILKQLASRDIDIIGEGVVEVLPDGFGFLRSPDANYLPGPDDIYVSPSQIRKFSLRTGDTVEGRIRSPKEGERYFALLQVNTINFEDPEKTRHKVNFDNLTPLYPDERLRMEVDNPTTKDLSPRVIDIVAPLGKGQRALIVAPPRTGKTVLLQNIAHSITTNHPECYLIVLLIDERPEEVTDMQRSVKGEVISSTFDEPASRHVQVAEMVIEKAKRLVEHSRDVVILLDSITRLGRAYNTVVPSSGKVLTGGVDANALQRPKRFFGAARNIEEGGSLTIIATALIDTGSRMDEVIFEEFKGTGNSEIILDRKVADKRTFPSMDITRSGTRKEELLVPNDVLKKMYVLRRILTPMGTVDAIEFLIDKLRQTKSNQEFFDSMNT</sequence>
<keyword evidence="4 9" id="KW-0347">Helicase</keyword>
<proteinExistence type="inferred from homology"/>
<reference evidence="13 14" key="1">
    <citation type="submission" date="2018-08" db="EMBL/GenBank/DDBJ databases">
        <title>Complete genome sequencing of Blastochloris tepida GI.</title>
        <authorList>
            <person name="Tsukatani Y."/>
            <person name="Mori H."/>
        </authorList>
    </citation>
    <scope>NUCLEOTIDE SEQUENCE [LARGE SCALE GENOMIC DNA]</scope>
    <source>
        <strain evidence="13 14">GI</strain>
    </source>
</reference>
<dbReference type="SMART" id="SM00357">
    <property type="entry name" value="CSP"/>
    <property type="match status" value="1"/>
</dbReference>
<dbReference type="GO" id="GO:0004386">
    <property type="term" value="F:helicase activity"/>
    <property type="evidence" value="ECO:0007669"/>
    <property type="project" value="UniProtKB-UniRule"/>
</dbReference>
<keyword evidence="2 9" id="KW-0547">Nucleotide-binding</keyword>
<dbReference type="NCBIfam" id="NF006886">
    <property type="entry name" value="PRK09376.1"/>
    <property type="match status" value="1"/>
</dbReference>
<evidence type="ECO:0000256" key="8">
    <source>
        <dbReference type="ARBA" id="ARBA00023163"/>
    </source>
</evidence>
<dbReference type="PROSITE" id="PS51856">
    <property type="entry name" value="RHO_RNA_BD"/>
    <property type="match status" value="1"/>
</dbReference>
<evidence type="ECO:0000313" key="14">
    <source>
        <dbReference type="Proteomes" id="UP000266934"/>
    </source>
</evidence>
<dbReference type="InterPro" id="IPR000194">
    <property type="entry name" value="ATPase_F1/V1/A1_a/bsu_nucl-bd"/>
</dbReference>
<comment type="similarity">
    <text evidence="9 11">Belongs to the Rho family.</text>
</comment>
<dbReference type="Gene3D" id="1.10.720.10">
    <property type="match status" value="1"/>
</dbReference>
<dbReference type="InterPro" id="IPR012340">
    <property type="entry name" value="NA-bd_OB-fold"/>
</dbReference>
<evidence type="ECO:0000256" key="3">
    <source>
        <dbReference type="ARBA" id="ARBA00022801"/>
    </source>
</evidence>
<keyword evidence="6 9" id="KW-0694">RNA-binding</keyword>
<evidence type="ECO:0000256" key="4">
    <source>
        <dbReference type="ARBA" id="ARBA00022806"/>
    </source>
</evidence>
<keyword evidence="3 9" id="KW-0378">Hydrolase</keyword>
<dbReference type="CDD" id="cd01128">
    <property type="entry name" value="rho_factor_C"/>
    <property type="match status" value="1"/>
</dbReference>
<dbReference type="InterPro" id="IPR004665">
    <property type="entry name" value="Term_rho"/>
</dbReference>
<gene>
    <name evidence="9 13" type="primary">rho</name>
    <name evidence="13" type="ORF">BLTE_32530</name>
</gene>
<keyword evidence="8 9" id="KW-0804">Transcription</keyword>
<dbReference type="Gene3D" id="3.40.50.300">
    <property type="entry name" value="P-loop containing nucleotide triphosphate hydrolases"/>
    <property type="match status" value="1"/>
</dbReference>
<dbReference type="PANTHER" id="PTHR46425">
    <property type="entry name" value="TRANSCRIPTION TERMINATION FACTOR RHO"/>
    <property type="match status" value="1"/>
</dbReference>
<evidence type="ECO:0000256" key="6">
    <source>
        <dbReference type="ARBA" id="ARBA00022884"/>
    </source>
</evidence>
<evidence type="ECO:0000259" key="12">
    <source>
        <dbReference type="PROSITE" id="PS51856"/>
    </source>
</evidence>
<dbReference type="RefSeq" id="WP_126401648.1">
    <property type="nucleotide sequence ID" value="NZ_AP018907.1"/>
</dbReference>
<feature type="domain" description="Rho RNA-BD" evidence="12">
    <location>
        <begin position="51"/>
        <end position="126"/>
    </location>
</feature>
<evidence type="ECO:0000256" key="2">
    <source>
        <dbReference type="ARBA" id="ARBA00022741"/>
    </source>
</evidence>
<evidence type="ECO:0000313" key="13">
    <source>
        <dbReference type="EMBL" id="BBF94568.1"/>
    </source>
</evidence>
<dbReference type="KEGG" id="blag:BLTE_32530"/>
<dbReference type="Gene3D" id="2.40.50.140">
    <property type="entry name" value="Nucleic acid-binding proteins"/>
    <property type="match status" value="1"/>
</dbReference>
<dbReference type="CDD" id="cd04459">
    <property type="entry name" value="Rho_CSD"/>
    <property type="match status" value="1"/>
</dbReference>
<dbReference type="InterPro" id="IPR011129">
    <property type="entry name" value="CSD"/>
</dbReference>
<protein>
    <recommendedName>
        <fullName evidence="9 10">Transcription termination factor Rho</fullName>
        <ecNumber evidence="9 10">3.6.4.-</ecNumber>
    </recommendedName>
    <alternativeName>
        <fullName evidence="9">ATP-dependent helicase Rho</fullName>
    </alternativeName>
</protein>
<dbReference type="GO" id="GO:0016787">
    <property type="term" value="F:hydrolase activity"/>
    <property type="evidence" value="ECO:0007669"/>
    <property type="project" value="UniProtKB-KW"/>
</dbReference>
<dbReference type="SUPFAM" id="SSF50249">
    <property type="entry name" value="Nucleic acid-binding proteins"/>
    <property type="match status" value="1"/>
</dbReference>
<dbReference type="FunFam" id="3.40.50.300:FF:000072">
    <property type="entry name" value="Transcription termination factor Rho"/>
    <property type="match status" value="1"/>
</dbReference>
<evidence type="ECO:0000256" key="1">
    <source>
        <dbReference type="ARBA" id="ARBA00022472"/>
    </source>
</evidence>
<dbReference type="AlphaFoldDB" id="A0A348G4T5"/>
<dbReference type="Pfam" id="PF07498">
    <property type="entry name" value="Rho_N"/>
    <property type="match status" value="1"/>
</dbReference>
<comment type="function">
    <text evidence="9">Facilitates transcription termination by a mechanism that involves Rho binding to the nascent RNA, activation of Rho's RNA-dependent ATPase activity, and release of the mRNA from the DNA template.</text>
</comment>
<comment type="caution">
    <text evidence="9">Lacks conserved residue(s) required for the propagation of feature annotation.</text>
</comment>
<evidence type="ECO:0000256" key="11">
    <source>
        <dbReference type="PROSITE-ProRule" id="PRU01203"/>
    </source>
</evidence>
<dbReference type="SUPFAM" id="SSF68912">
    <property type="entry name" value="Rho N-terminal domain-like"/>
    <property type="match status" value="1"/>
</dbReference>
<dbReference type="GO" id="GO:0008186">
    <property type="term" value="F:ATP-dependent activity, acting on RNA"/>
    <property type="evidence" value="ECO:0007669"/>
    <property type="project" value="UniProtKB-UniRule"/>
</dbReference>
<dbReference type="HAMAP" id="MF_01884">
    <property type="entry name" value="Rho"/>
    <property type="match status" value="1"/>
</dbReference>
<dbReference type="GO" id="GO:0005829">
    <property type="term" value="C:cytosol"/>
    <property type="evidence" value="ECO:0007669"/>
    <property type="project" value="UniProtKB-ARBA"/>
</dbReference>
<keyword evidence="14" id="KW-1185">Reference proteome</keyword>
<dbReference type="SMART" id="SM00382">
    <property type="entry name" value="AAA"/>
    <property type="match status" value="1"/>
</dbReference>
<dbReference type="PANTHER" id="PTHR46425:SF1">
    <property type="entry name" value="TRANSCRIPTION TERMINATION FACTOR RHO"/>
    <property type="match status" value="1"/>
</dbReference>
<dbReference type="Pfam" id="PF07497">
    <property type="entry name" value="Rho_RNA_bind"/>
    <property type="match status" value="1"/>
</dbReference>
<dbReference type="InterPro" id="IPR041703">
    <property type="entry name" value="Rho_factor_ATP-bd"/>
</dbReference>
<keyword evidence="1 9" id="KW-0806">Transcription termination</keyword>
<comment type="subunit">
    <text evidence="9">Homohexamer. The homohexamer assembles into an open ring structure.</text>
</comment>
<accession>A0A348G4T5</accession>
<feature type="binding site" evidence="9">
    <location>
        <position position="215"/>
    </location>
    <ligand>
        <name>ATP</name>
        <dbReference type="ChEBI" id="CHEBI:30616"/>
    </ligand>
</feature>
<keyword evidence="7 9" id="KW-0805">Transcription regulation</keyword>
<dbReference type="GO" id="GO:0006353">
    <property type="term" value="P:DNA-templated transcription termination"/>
    <property type="evidence" value="ECO:0007669"/>
    <property type="project" value="UniProtKB-UniRule"/>
</dbReference>
<evidence type="ECO:0000256" key="9">
    <source>
        <dbReference type="HAMAP-Rule" id="MF_01884"/>
    </source>
</evidence>
<dbReference type="InterPro" id="IPR003593">
    <property type="entry name" value="AAA+_ATPase"/>
</dbReference>
<dbReference type="EMBL" id="AP018907">
    <property type="protein sequence ID" value="BBF94568.1"/>
    <property type="molecule type" value="Genomic_DNA"/>
</dbReference>
<evidence type="ECO:0000256" key="10">
    <source>
        <dbReference type="NCBIfam" id="TIGR00767"/>
    </source>
</evidence>
<dbReference type="GO" id="GO:0003723">
    <property type="term" value="F:RNA binding"/>
    <property type="evidence" value="ECO:0007669"/>
    <property type="project" value="UniProtKB-UniRule"/>
</dbReference>
<organism evidence="13 14">
    <name type="scientific">Blastochloris tepida</name>
    <dbReference type="NCBI Taxonomy" id="2233851"/>
    <lineage>
        <taxon>Bacteria</taxon>
        <taxon>Pseudomonadati</taxon>
        <taxon>Pseudomonadota</taxon>
        <taxon>Alphaproteobacteria</taxon>
        <taxon>Hyphomicrobiales</taxon>
        <taxon>Blastochloridaceae</taxon>
        <taxon>Blastochloris</taxon>
    </lineage>
</organism>
<dbReference type="GO" id="GO:0005524">
    <property type="term" value="F:ATP binding"/>
    <property type="evidence" value="ECO:0007669"/>
    <property type="project" value="UniProtKB-UniRule"/>
</dbReference>
<feature type="binding site" evidence="9">
    <location>
        <begin position="184"/>
        <end position="189"/>
    </location>
    <ligand>
        <name>ATP</name>
        <dbReference type="ChEBI" id="CHEBI:30616"/>
    </ligand>
</feature>
<dbReference type="Proteomes" id="UP000266934">
    <property type="component" value="Chromosome"/>
</dbReference>
<dbReference type="InterPro" id="IPR036269">
    <property type="entry name" value="Rho_N_sf"/>
</dbReference>
<dbReference type="InterPro" id="IPR027417">
    <property type="entry name" value="P-loop_NTPase"/>
</dbReference>
<dbReference type="EC" id="3.6.4.-" evidence="9 10"/>
<dbReference type="SUPFAM" id="SSF52540">
    <property type="entry name" value="P-loop containing nucleoside triphosphate hydrolases"/>
    <property type="match status" value="1"/>
</dbReference>
<dbReference type="NCBIfam" id="TIGR00767">
    <property type="entry name" value="rho"/>
    <property type="match status" value="1"/>
</dbReference>
<name>A0A348G4T5_9HYPH</name>
<dbReference type="SMART" id="SM00959">
    <property type="entry name" value="Rho_N"/>
    <property type="match status" value="1"/>
</dbReference>
<evidence type="ECO:0000256" key="7">
    <source>
        <dbReference type="ARBA" id="ARBA00023015"/>
    </source>
</evidence>
<dbReference type="Pfam" id="PF00006">
    <property type="entry name" value="ATP-synt_ab"/>
    <property type="match status" value="1"/>
</dbReference>
<evidence type="ECO:0000256" key="5">
    <source>
        <dbReference type="ARBA" id="ARBA00022840"/>
    </source>
</evidence>
<dbReference type="OrthoDB" id="9805197at2"/>
<keyword evidence="5 9" id="KW-0067">ATP-binding</keyword>
<feature type="binding site" evidence="9">
    <location>
        <begin position="172"/>
        <end position="177"/>
    </location>
    <ligand>
        <name>ATP</name>
        <dbReference type="ChEBI" id="CHEBI:30616"/>
    </ligand>
</feature>
<dbReference type="InterPro" id="IPR011112">
    <property type="entry name" value="Rho-like_N"/>
</dbReference>